<organism evidence="1 2">
    <name type="scientific">Aspergillus coremiiformis</name>
    <dbReference type="NCBI Taxonomy" id="138285"/>
    <lineage>
        <taxon>Eukaryota</taxon>
        <taxon>Fungi</taxon>
        <taxon>Dikarya</taxon>
        <taxon>Ascomycota</taxon>
        <taxon>Pezizomycotina</taxon>
        <taxon>Eurotiomycetes</taxon>
        <taxon>Eurotiomycetidae</taxon>
        <taxon>Eurotiales</taxon>
        <taxon>Aspergillaceae</taxon>
        <taxon>Aspergillus</taxon>
        <taxon>Aspergillus subgen. Circumdati</taxon>
    </lineage>
</organism>
<gene>
    <name evidence="1" type="ORF">BDV28DRAFT_140998</name>
</gene>
<keyword evidence="2" id="KW-1185">Reference proteome</keyword>
<evidence type="ECO:0000313" key="2">
    <source>
        <dbReference type="Proteomes" id="UP000327118"/>
    </source>
</evidence>
<dbReference type="SUPFAM" id="SSF52540">
    <property type="entry name" value="P-loop containing nucleoside triphosphate hydrolases"/>
    <property type="match status" value="1"/>
</dbReference>
<proteinExistence type="predicted"/>
<accession>A0A5N6YVU4</accession>
<name>A0A5N6YVU4_9EURO</name>
<dbReference type="InterPro" id="IPR027417">
    <property type="entry name" value="P-loop_NTPase"/>
</dbReference>
<dbReference type="OrthoDB" id="6500128at2759"/>
<evidence type="ECO:0008006" key="3">
    <source>
        <dbReference type="Google" id="ProtNLM"/>
    </source>
</evidence>
<dbReference type="Gene3D" id="3.40.50.300">
    <property type="entry name" value="P-loop containing nucleotide triphosphate hydrolases"/>
    <property type="match status" value="1"/>
</dbReference>
<reference evidence="2" key="1">
    <citation type="submission" date="2019-04" db="EMBL/GenBank/DDBJ databases">
        <title>Friends and foes A comparative genomics studyof 23 Aspergillus species from section Flavi.</title>
        <authorList>
            <consortium name="DOE Joint Genome Institute"/>
            <person name="Kjaerbolling I."/>
            <person name="Vesth T."/>
            <person name="Frisvad J.C."/>
            <person name="Nybo J.L."/>
            <person name="Theobald S."/>
            <person name="Kildgaard S."/>
            <person name="Isbrandt T."/>
            <person name="Kuo A."/>
            <person name="Sato A."/>
            <person name="Lyhne E.K."/>
            <person name="Kogle M.E."/>
            <person name="Wiebenga A."/>
            <person name="Kun R.S."/>
            <person name="Lubbers R.J."/>
            <person name="Makela M.R."/>
            <person name="Barry K."/>
            <person name="Chovatia M."/>
            <person name="Clum A."/>
            <person name="Daum C."/>
            <person name="Haridas S."/>
            <person name="He G."/>
            <person name="LaButti K."/>
            <person name="Lipzen A."/>
            <person name="Mondo S."/>
            <person name="Riley R."/>
            <person name="Salamov A."/>
            <person name="Simmons B.A."/>
            <person name="Magnuson J.K."/>
            <person name="Henrissat B."/>
            <person name="Mortensen U.H."/>
            <person name="Larsen T.O."/>
            <person name="Devries R.P."/>
            <person name="Grigoriev I.V."/>
            <person name="Machida M."/>
            <person name="Baker S.E."/>
            <person name="Andersen M.R."/>
        </authorList>
    </citation>
    <scope>NUCLEOTIDE SEQUENCE [LARGE SCALE GENOMIC DNA]</scope>
    <source>
        <strain evidence="2">CBS 553.77</strain>
    </source>
</reference>
<evidence type="ECO:0000313" key="1">
    <source>
        <dbReference type="EMBL" id="KAE8349557.1"/>
    </source>
</evidence>
<dbReference type="Proteomes" id="UP000327118">
    <property type="component" value="Unassembled WGS sequence"/>
</dbReference>
<sequence length="80" mass="8813">MIKKTSDGGCEVLILDETTGSFDSETDRRIQEVLRDAFKDSTVTSVAHNVRPFSFCSSCGNTCRRYILIASLTRFSIAGS</sequence>
<dbReference type="EMBL" id="ML739295">
    <property type="protein sequence ID" value="KAE8349557.1"/>
    <property type="molecule type" value="Genomic_DNA"/>
</dbReference>
<protein>
    <recommendedName>
        <fullName evidence="3">P-loop containing nucleoside triphosphate hydrolase protein</fullName>
    </recommendedName>
</protein>
<dbReference type="AlphaFoldDB" id="A0A5N6YVU4"/>